<dbReference type="AlphaFoldDB" id="F0WDN5"/>
<proteinExistence type="predicted"/>
<evidence type="ECO:0000313" key="2">
    <source>
        <dbReference type="EMBL" id="CCA19311.1"/>
    </source>
</evidence>
<reference evidence="2" key="2">
    <citation type="submission" date="2011-02" db="EMBL/GenBank/DDBJ databases">
        <authorList>
            <person name="MacLean D."/>
        </authorList>
    </citation>
    <scope>NUCLEOTIDE SEQUENCE</scope>
</reference>
<reference evidence="2" key="1">
    <citation type="journal article" date="2011" name="PLoS Biol.">
        <title>Gene gain and loss during evolution of obligate parasitism in the white rust pathogen of Arabidopsis thaliana.</title>
        <authorList>
            <person name="Kemen E."/>
            <person name="Gardiner A."/>
            <person name="Schultz-Larsen T."/>
            <person name="Kemen A.C."/>
            <person name="Balmuth A.L."/>
            <person name="Robert-Seilaniantz A."/>
            <person name="Bailey K."/>
            <person name="Holub E."/>
            <person name="Studholme D.J."/>
            <person name="Maclean D."/>
            <person name="Jones J.D."/>
        </authorList>
    </citation>
    <scope>NUCLEOTIDE SEQUENCE</scope>
</reference>
<gene>
    <name evidence="2" type="primary">AlNc14C68G4755</name>
    <name evidence="2" type="ORF">ALNC14_054540</name>
</gene>
<dbReference type="EMBL" id="FR824113">
    <property type="protein sequence ID" value="CCA19311.1"/>
    <property type="molecule type" value="Genomic_DNA"/>
</dbReference>
<evidence type="ECO:0000256" key="1">
    <source>
        <dbReference type="SAM" id="MobiDB-lite"/>
    </source>
</evidence>
<feature type="compositionally biased region" description="Basic residues" evidence="1">
    <location>
        <begin position="12"/>
        <end position="23"/>
    </location>
</feature>
<dbReference type="HOGENOM" id="CLU_1707514_0_0_1"/>
<accession>F0WDN5</accession>
<protein>
    <submittedName>
        <fullName evidence="2">AlNc14C68G4755 protein</fullName>
    </submittedName>
</protein>
<feature type="region of interest" description="Disordered" evidence="1">
    <location>
        <begin position="1"/>
        <end position="23"/>
    </location>
</feature>
<organism evidence="2">
    <name type="scientific">Albugo laibachii Nc14</name>
    <dbReference type="NCBI Taxonomy" id="890382"/>
    <lineage>
        <taxon>Eukaryota</taxon>
        <taxon>Sar</taxon>
        <taxon>Stramenopiles</taxon>
        <taxon>Oomycota</taxon>
        <taxon>Peronosporomycetes</taxon>
        <taxon>Albuginales</taxon>
        <taxon>Albuginaceae</taxon>
        <taxon>Albugo</taxon>
    </lineage>
</organism>
<sequence>MVSRSTQELCKASRHSQKCQQQRKHSGSRLTAFVVSWVYTLLQGRSVQNLLRVPPEATSEQERRGNGMGALQWKRQAAITGMFLGDSDGNQCPQINVLKTPLSKKSDTVERNATGRHGFGVRLWKDIKVLSESSGVQIYGKLEQVWMVELSVFH</sequence>
<name>F0WDN5_9STRA</name>